<dbReference type="InterPro" id="IPR027417">
    <property type="entry name" value="P-loop_NTPase"/>
</dbReference>
<comment type="caution">
    <text evidence="1">The sequence shown here is derived from an EMBL/GenBank/DDBJ whole genome shotgun (WGS) entry which is preliminary data.</text>
</comment>
<dbReference type="InterPro" id="IPR005331">
    <property type="entry name" value="Sulfotransferase"/>
</dbReference>
<reference evidence="1 2" key="1">
    <citation type="submission" date="2019-06" db="EMBL/GenBank/DDBJ databases">
        <title>Enrichment of Autotrophic Halophilic Microorganisms from Red Sea Brine Pool Using Microbial Electrosynthesis System.</title>
        <authorList>
            <person name="Alqahtani M.F."/>
            <person name="Bajracharya S."/>
            <person name="Katuri K.P."/>
            <person name="Ali M."/>
            <person name="Saikaly P.E."/>
        </authorList>
    </citation>
    <scope>NUCLEOTIDE SEQUENCE [LARGE SCALE GENOMIC DNA]</scope>
    <source>
        <strain evidence="1">MES6</strain>
    </source>
</reference>
<gene>
    <name evidence="1" type="ORF">FH759_14025</name>
</gene>
<proteinExistence type="predicted"/>
<dbReference type="RefSeq" id="WP_026757476.1">
    <property type="nucleotide sequence ID" value="NZ_VENJ01000022.1"/>
</dbReference>
<organism evidence="1 2">
    <name type="scientific">Sediminimonas qiaohouensis</name>
    <dbReference type="NCBI Taxonomy" id="552061"/>
    <lineage>
        <taxon>Bacteria</taxon>
        <taxon>Pseudomonadati</taxon>
        <taxon>Pseudomonadota</taxon>
        <taxon>Alphaproteobacteria</taxon>
        <taxon>Rhodobacterales</taxon>
        <taxon>Roseobacteraceae</taxon>
        <taxon>Sediminimonas</taxon>
    </lineage>
</organism>
<evidence type="ECO:0000313" key="2">
    <source>
        <dbReference type="Proteomes" id="UP000483078"/>
    </source>
</evidence>
<dbReference type="Pfam" id="PF03567">
    <property type="entry name" value="Sulfotransfer_2"/>
    <property type="match status" value="1"/>
</dbReference>
<name>A0A7C9L9G5_9RHOB</name>
<dbReference type="AlphaFoldDB" id="A0A7C9L9G5"/>
<dbReference type="Gene3D" id="3.40.50.300">
    <property type="entry name" value="P-loop containing nucleotide triphosphate hydrolases"/>
    <property type="match status" value="1"/>
</dbReference>
<dbReference type="GO" id="GO:0016020">
    <property type="term" value="C:membrane"/>
    <property type="evidence" value="ECO:0007669"/>
    <property type="project" value="InterPro"/>
</dbReference>
<dbReference type="Proteomes" id="UP000483078">
    <property type="component" value="Unassembled WGS sequence"/>
</dbReference>
<evidence type="ECO:0000313" key="1">
    <source>
        <dbReference type="EMBL" id="MTJ05794.1"/>
    </source>
</evidence>
<dbReference type="SUPFAM" id="SSF52540">
    <property type="entry name" value="P-loop containing nucleoside triphosphate hydrolases"/>
    <property type="match status" value="1"/>
</dbReference>
<dbReference type="EMBL" id="VENJ01000022">
    <property type="protein sequence ID" value="MTJ05794.1"/>
    <property type="molecule type" value="Genomic_DNA"/>
</dbReference>
<protein>
    <submittedName>
        <fullName evidence="1">Sulfotransferase family protein</fullName>
    </submittedName>
</protein>
<keyword evidence="1" id="KW-0808">Transferase</keyword>
<dbReference type="GO" id="GO:0008146">
    <property type="term" value="F:sulfotransferase activity"/>
    <property type="evidence" value="ECO:0007669"/>
    <property type="project" value="InterPro"/>
</dbReference>
<accession>A0A7C9L9G5</accession>
<sequence>MIISHGRRYVFVHIPKTGGTALALALEGRAMADDILLGDTPKARRRKGRIKGLQARGRLWKHSTLADIDGVITGDEAQAFFTFTLVRNPWDRMVSYYHWLRAQRFDHPQVRLAGQVGFAEFVLHRQTRAAIRAAPYDSYMRDAAGVERCSAYIRLGYLEQDCAALWDHLGFRLDIPRVNASDRDADFRRYYSDEAAQAVAEDCGADIARFGYRFDG</sequence>